<dbReference type="Gene3D" id="3.20.20.140">
    <property type="entry name" value="Metal-dependent hydrolases"/>
    <property type="match status" value="1"/>
</dbReference>
<dbReference type="RefSeq" id="WP_084116646.1">
    <property type="nucleotide sequence ID" value="NZ_FWXH01000013.1"/>
</dbReference>
<dbReference type="CDD" id="cd01310">
    <property type="entry name" value="TatD_DNAse"/>
    <property type="match status" value="1"/>
</dbReference>
<reference evidence="4 5" key="1">
    <citation type="submission" date="2017-04" db="EMBL/GenBank/DDBJ databases">
        <authorList>
            <person name="Afonso C.L."/>
            <person name="Miller P.J."/>
            <person name="Scott M.A."/>
            <person name="Spackman E."/>
            <person name="Goraichik I."/>
            <person name="Dimitrov K.M."/>
            <person name="Suarez D.L."/>
            <person name="Swayne D.E."/>
        </authorList>
    </citation>
    <scope>NUCLEOTIDE SEQUENCE [LARGE SCALE GENOMIC DNA]</scope>
    <source>
        <strain evidence="4 5">DSM 12555</strain>
    </source>
</reference>
<dbReference type="PIRSF" id="PIRSF005902">
    <property type="entry name" value="DNase_TatD"/>
    <property type="match status" value="1"/>
</dbReference>
<dbReference type="InterPro" id="IPR018228">
    <property type="entry name" value="DNase_TatD-rel_CS"/>
</dbReference>
<name>A0A1W1XSB5_9CLOT</name>
<feature type="binding site" evidence="3">
    <location>
        <position position="152"/>
    </location>
    <ligand>
        <name>a divalent metal cation</name>
        <dbReference type="ChEBI" id="CHEBI:60240"/>
        <label>2</label>
    </ligand>
</feature>
<proteinExistence type="predicted"/>
<gene>
    <name evidence="4" type="ORF">SAMN02745134_02838</name>
</gene>
<accession>A0A1W1XSB5</accession>
<dbReference type="Pfam" id="PF01026">
    <property type="entry name" value="TatD_DNase"/>
    <property type="match status" value="1"/>
</dbReference>
<dbReference type="SUPFAM" id="SSF51556">
    <property type="entry name" value="Metallo-dependent hydrolases"/>
    <property type="match status" value="1"/>
</dbReference>
<dbReference type="NCBIfam" id="TIGR00010">
    <property type="entry name" value="YchF/TatD family DNA exonuclease"/>
    <property type="match status" value="1"/>
</dbReference>
<feature type="binding site" evidence="3">
    <location>
        <position position="8"/>
    </location>
    <ligand>
        <name>a divalent metal cation</name>
        <dbReference type="ChEBI" id="CHEBI:60240"/>
        <label>1</label>
    </ligand>
</feature>
<dbReference type="GO" id="GO:0005829">
    <property type="term" value="C:cytosol"/>
    <property type="evidence" value="ECO:0007669"/>
    <property type="project" value="TreeGrafter"/>
</dbReference>
<organism evidence="4 5">
    <name type="scientific">Clostridium acidisoli DSM 12555</name>
    <dbReference type="NCBI Taxonomy" id="1121291"/>
    <lineage>
        <taxon>Bacteria</taxon>
        <taxon>Bacillati</taxon>
        <taxon>Bacillota</taxon>
        <taxon>Clostridia</taxon>
        <taxon>Eubacteriales</taxon>
        <taxon>Clostridiaceae</taxon>
        <taxon>Clostridium</taxon>
    </lineage>
</organism>
<evidence type="ECO:0000256" key="3">
    <source>
        <dbReference type="PIRSR" id="PIRSR005902-1"/>
    </source>
</evidence>
<keyword evidence="1 3" id="KW-0479">Metal-binding</keyword>
<dbReference type="OrthoDB" id="9810005at2"/>
<evidence type="ECO:0000313" key="5">
    <source>
        <dbReference type="Proteomes" id="UP000192468"/>
    </source>
</evidence>
<dbReference type="InterPro" id="IPR032466">
    <property type="entry name" value="Metal_Hydrolase"/>
</dbReference>
<dbReference type="GO" id="GO:0004536">
    <property type="term" value="F:DNA nuclease activity"/>
    <property type="evidence" value="ECO:0007669"/>
    <property type="project" value="InterPro"/>
</dbReference>
<dbReference type="FunFam" id="3.20.20.140:FF:000005">
    <property type="entry name" value="TatD family hydrolase"/>
    <property type="match status" value="1"/>
</dbReference>
<keyword evidence="2" id="KW-0378">Hydrolase</keyword>
<dbReference type="PANTHER" id="PTHR46124">
    <property type="entry name" value="D-AMINOACYL-TRNA DEACYLASE"/>
    <property type="match status" value="1"/>
</dbReference>
<dbReference type="GO" id="GO:0016788">
    <property type="term" value="F:hydrolase activity, acting on ester bonds"/>
    <property type="evidence" value="ECO:0007669"/>
    <property type="project" value="InterPro"/>
</dbReference>
<dbReference type="AlphaFoldDB" id="A0A1W1XSB5"/>
<feature type="binding site" evidence="3">
    <location>
        <position position="92"/>
    </location>
    <ligand>
        <name>a divalent metal cation</name>
        <dbReference type="ChEBI" id="CHEBI:60240"/>
        <label>1</label>
    </ligand>
</feature>
<dbReference type="GO" id="GO:0046872">
    <property type="term" value="F:metal ion binding"/>
    <property type="evidence" value="ECO:0007669"/>
    <property type="project" value="UniProtKB-KW"/>
</dbReference>
<dbReference type="PANTHER" id="PTHR46124:SF2">
    <property type="entry name" value="D-AMINOACYL-TRNA DEACYLASE"/>
    <property type="match status" value="1"/>
</dbReference>
<feature type="binding site" evidence="3">
    <location>
        <position position="6"/>
    </location>
    <ligand>
        <name>a divalent metal cation</name>
        <dbReference type="ChEBI" id="CHEBI:60240"/>
        <label>1</label>
    </ligand>
</feature>
<dbReference type="Proteomes" id="UP000192468">
    <property type="component" value="Unassembled WGS sequence"/>
</dbReference>
<sequence>MIFDSHAHYDDESFNEDRDKVIQELIENDIVGILNCGASLQGAIDSVKLADKYNIFYAAVGIHPEFADIVDEEVISKLKELAENKKVRAIGEIGLDYHYEENPSREIQKNAFIKQMELAEKLNLPVVIHDRDAHEDTLNILKKFPKVIGVIHCFSGSSEFAKECLKLGYYIGFTGVVTFKNAKKIVEVAKIVPEDRMLLETDCPYMAPEPNRGKRNRSDYIEYIAEKIADIRRDIPINVKNQTIANTKRLFNL</sequence>
<evidence type="ECO:0000256" key="1">
    <source>
        <dbReference type="ARBA" id="ARBA00022723"/>
    </source>
</evidence>
<dbReference type="InterPro" id="IPR015991">
    <property type="entry name" value="TatD/YcfH-like"/>
</dbReference>
<dbReference type="EMBL" id="FWXH01000013">
    <property type="protein sequence ID" value="SMC26441.1"/>
    <property type="molecule type" value="Genomic_DNA"/>
</dbReference>
<dbReference type="STRING" id="1121291.SAMN02745134_02838"/>
<feature type="binding site" evidence="3">
    <location>
        <position position="202"/>
    </location>
    <ligand>
        <name>a divalent metal cation</name>
        <dbReference type="ChEBI" id="CHEBI:60240"/>
        <label>1</label>
    </ligand>
</feature>
<dbReference type="InterPro" id="IPR001130">
    <property type="entry name" value="TatD-like"/>
</dbReference>
<protein>
    <submittedName>
        <fullName evidence="4">TatD DNase family protein</fullName>
    </submittedName>
</protein>
<feature type="binding site" evidence="3">
    <location>
        <position position="129"/>
    </location>
    <ligand>
        <name>a divalent metal cation</name>
        <dbReference type="ChEBI" id="CHEBI:60240"/>
        <label>2</label>
    </ligand>
</feature>
<evidence type="ECO:0000313" key="4">
    <source>
        <dbReference type="EMBL" id="SMC26441.1"/>
    </source>
</evidence>
<dbReference type="PROSITE" id="PS01090">
    <property type="entry name" value="TATD_2"/>
    <property type="match status" value="1"/>
</dbReference>
<evidence type="ECO:0000256" key="2">
    <source>
        <dbReference type="ARBA" id="ARBA00022801"/>
    </source>
</evidence>
<keyword evidence="5" id="KW-1185">Reference proteome</keyword>